<protein>
    <recommendedName>
        <fullName evidence="1">Methyltransferase type 11 domain-containing protein</fullName>
    </recommendedName>
</protein>
<gene>
    <name evidence="2" type="ORF">B4U80_03586</name>
</gene>
<evidence type="ECO:0000313" key="3">
    <source>
        <dbReference type="Proteomes" id="UP000288716"/>
    </source>
</evidence>
<dbReference type="GO" id="GO:0008757">
    <property type="term" value="F:S-adenosylmethionine-dependent methyltransferase activity"/>
    <property type="evidence" value="ECO:0007669"/>
    <property type="project" value="InterPro"/>
</dbReference>
<keyword evidence="3" id="KW-1185">Reference proteome</keyword>
<dbReference type="VEuPathDB" id="VectorBase:LDEU006484"/>
<dbReference type="EMBL" id="NCKV01003586">
    <property type="protein sequence ID" value="RWS25556.1"/>
    <property type="molecule type" value="Genomic_DNA"/>
</dbReference>
<organism evidence="2 3">
    <name type="scientific">Leptotrombidium deliense</name>
    <dbReference type="NCBI Taxonomy" id="299467"/>
    <lineage>
        <taxon>Eukaryota</taxon>
        <taxon>Metazoa</taxon>
        <taxon>Ecdysozoa</taxon>
        <taxon>Arthropoda</taxon>
        <taxon>Chelicerata</taxon>
        <taxon>Arachnida</taxon>
        <taxon>Acari</taxon>
        <taxon>Acariformes</taxon>
        <taxon>Trombidiformes</taxon>
        <taxon>Prostigmata</taxon>
        <taxon>Anystina</taxon>
        <taxon>Parasitengona</taxon>
        <taxon>Trombiculoidea</taxon>
        <taxon>Trombiculidae</taxon>
        <taxon>Leptotrombidium</taxon>
    </lineage>
</organism>
<dbReference type="Pfam" id="PF08241">
    <property type="entry name" value="Methyltransf_11"/>
    <property type="match status" value="1"/>
</dbReference>
<reference evidence="2 3" key="1">
    <citation type="journal article" date="2018" name="Gigascience">
        <title>Genomes of trombidid mites reveal novel predicted allergens and laterally-transferred genes associated with secondary metabolism.</title>
        <authorList>
            <person name="Dong X."/>
            <person name="Chaisiri K."/>
            <person name="Xia D."/>
            <person name="Armstrong S.D."/>
            <person name="Fang Y."/>
            <person name="Donnelly M.J."/>
            <person name="Kadowaki T."/>
            <person name="McGarry J.W."/>
            <person name="Darby A.C."/>
            <person name="Makepeace B.L."/>
        </authorList>
    </citation>
    <scope>NUCLEOTIDE SEQUENCE [LARGE SCALE GENOMIC DNA]</scope>
    <source>
        <strain evidence="2">UoL-UT</strain>
    </source>
</reference>
<dbReference type="Proteomes" id="UP000288716">
    <property type="component" value="Unassembled WGS sequence"/>
</dbReference>
<dbReference type="STRING" id="299467.A0A443SDF5"/>
<dbReference type="PANTHER" id="PTHR43861:SF1">
    <property type="entry name" value="TRANS-ACONITATE 2-METHYLTRANSFERASE"/>
    <property type="match status" value="1"/>
</dbReference>
<dbReference type="CDD" id="cd02440">
    <property type="entry name" value="AdoMet_MTases"/>
    <property type="match status" value="1"/>
</dbReference>
<dbReference type="InterPro" id="IPR013216">
    <property type="entry name" value="Methyltransf_11"/>
</dbReference>
<dbReference type="SUPFAM" id="SSF53335">
    <property type="entry name" value="S-adenosyl-L-methionine-dependent methyltransferases"/>
    <property type="match status" value="1"/>
</dbReference>
<evidence type="ECO:0000313" key="2">
    <source>
        <dbReference type="EMBL" id="RWS25556.1"/>
    </source>
</evidence>
<accession>A0A443SDF5</accession>
<evidence type="ECO:0000259" key="1">
    <source>
        <dbReference type="Pfam" id="PF08241"/>
    </source>
</evidence>
<dbReference type="Gene3D" id="3.40.50.150">
    <property type="entry name" value="Vaccinia Virus protein VP39"/>
    <property type="match status" value="1"/>
</dbReference>
<dbReference type="InterPro" id="IPR029063">
    <property type="entry name" value="SAM-dependent_MTases_sf"/>
</dbReference>
<dbReference type="PANTHER" id="PTHR43861">
    <property type="entry name" value="TRANS-ACONITATE 2-METHYLTRANSFERASE-RELATED"/>
    <property type="match status" value="1"/>
</dbReference>
<dbReference type="OrthoDB" id="8300214at2759"/>
<proteinExistence type="predicted"/>
<feature type="domain" description="Methyltransferase type 11" evidence="1">
    <location>
        <begin position="40"/>
        <end position="141"/>
    </location>
</feature>
<dbReference type="AlphaFoldDB" id="A0A443SDF5"/>
<sequence length="280" mass="32630">MIAVAKLYNDTNDFQRKGGAKIFSMIQHDFGPSAKFGTVVDIGCGTGNVTLDFLNSSQCDQLIAFDKNKSMIEFAREINKSDEVNYEVADISDNFDELKYNIKLSKKADLVFSVYCLHWVQNKTKAFENINRFLKPGGKCYLLFMYWSDLYMCDNEFILSSKWKKYIPNIDEMLSTSAPFHKASLPNIADSTKKLKESMEIAGFTKCEVTIKQEKYFFEEFNHFMLDFHSVCPYVNFVPASERNEFFKDYFDFLRKNYNTGSKNVDDICEFRPHFLEYSK</sequence>
<comment type="caution">
    <text evidence="2">The sequence shown here is derived from an EMBL/GenBank/DDBJ whole genome shotgun (WGS) entry which is preliminary data.</text>
</comment>
<name>A0A443SDF5_9ACAR</name>